<evidence type="ECO:0000313" key="1">
    <source>
        <dbReference type="EMBL" id="NNV55004.1"/>
    </source>
</evidence>
<sequence length="173" mass="20003">MSDQISDSQILKELKLRLAKLLEEEKNALIEKEIRDISIQKIKIGIEAFTQLGAPDLSIIKNQNSAESITSFSYPKDKTWQDKIKAFMKYKNTVVTISQIVDGIKEYEPAYTTEKLHAAISNIVSTMVKNNLITAYKPKEFKMKGYYYGHPLWFVDGELKNEHVPDWDKKLSW</sequence>
<comment type="caution">
    <text evidence="1">The sequence shown here is derived from an EMBL/GenBank/DDBJ whole genome shotgun (WGS) entry which is preliminary data.</text>
</comment>
<proteinExistence type="predicted"/>
<dbReference type="Proteomes" id="UP000598971">
    <property type="component" value="Unassembled WGS sequence"/>
</dbReference>
<keyword evidence="2" id="KW-1185">Reference proteome</keyword>
<dbReference type="AlphaFoldDB" id="A0A8J8FEP5"/>
<accession>A0A8J8FEP5</accession>
<name>A0A8J8FEP5_9BACT</name>
<reference evidence="1" key="1">
    <citation type="submission" date="2019-10" db="EMBL/GenBank/DDBJ databases">
        <title>Draft genome sequence of Panacibacter sp. KCS-6.</title>
        <authorList>
            <person name="Yim K.J."/>
        </authorList>
    </citation>
    <scope>NUCLEOTIDE SEQUENCE</scope>
    <source>
        <strain evidence="1">KCS-6</strain>
    </source>
</reference>
<protein>
    <submittedName>
        <fullName evidence="1">Uncharacterized protein</fullName>
    </submittedName>
</protein>
<gene>
    <name evidence="1" type="ORF">GD597_06000</name>
</gene>
<evidence type="ECO:0000313" key="2">
    <source>
        <dbReference type="Proteomes" id="UP000598971"/>
    </source>
</evidence>
<dbReference type="EMBL" id="WHPF01000004">
    <property type="protein sequence ID" value="NNV55004.1"/>
    <property type="molecule type" value="Genomic_DNA"/>
</dbReference>
<dbReference type="RefSeq" id="WP_171606935.1">
    <property type="nucleotide sequence ID" value="NZ_WHPF01000004.1"/>
</dbReference>
<organism evidence="1 2">
    <name type="scientific">Limnovirga soli</name>
    <dbReference type="NCBI Taxonomy" id="2656915"/>
    <lineage>
        <taxon>Bacteria</taxon>
        <taxon>Pseudomonadati</taxon>
        <taxon>Bacteroidota</taxon>
        <taxon>Chitinophagia</taxon>
        <taxon>Chitinophagales</taxon>
        <taxon>Chitinophagaceae</taxon>
        <taxon>Limnovirga</taxon>
    </lineage>
</organism>